<sequence>MTCWDALSHHDPHLHPLLLPPLLPSLYSLFLCSLVGILFGGGVVAVRLYEGHIRHLHQWPVAHTFEYPMRYALIDLDRRGAQSNLRRFPLPPLSAHHP</sequence>
<reference evidence="2" key="2">
    <citation type="submission" date="2021-02" db="EMBL/GenBank/DDBJ databases">
        <authorList>
            <person name="Kimball J.A."/>
            <person name="Haas M.W."/>
            <person name="Macchietto M."/>
            <person name="Kono T."/>
            <person name="Duquette J."/>
            <person name="Shao M."/>
        </authorList>
    </citation>
    <scope>NUCLEOTIDE SEQUENCE</scope>
    <source>
        <tissue evidence="2">Fresh leaf tissue</tissue>
    </source>
</reference>
<keyword evidence="1" id="KW-0472">Membrane</keyword>
<keyword evidence="1" id="KW-1133">Transmembrane helix</keyword>
<organism evidence="2 3">
    <name type="scientific">Zizania palustris</name>
    <name type="common">Northern wild rice</name>
    <dbReference type="NCBI Taxonomy" id="103762"/>
    <lineage>
        <taxon>Eukaryota</taxon>
        <taxon>Viridiplantae</taxon>
        <taxon>Streptophyta</taxon>
        <taxon>Embryophyta</taxon>
        <taxon>Tracheophyta</taxon>
        <taxon>Spermatophyta</taxon>
        <taxon>Magnoliopsida</taxon>
        <taxon>Liliopsida</taxon>
        <taxon>Poales</taxon>
        <taxon>Poaceae</taxon>
        <taxon>BOP clade</taxon>
        <taxon>Oryzoideae</taxon>
        <taxon>Oryzeae</taxon>
        <taxon>Zizaniinae</taxon>
        <taxon>Zizania</taxon>
    </lineage>
</organism>
<keyword evidence="1" id="KW-0812">Transmembrane</keyword>
<dbReference type="EMBL" id="JAAALK010000080">
    <property type="protein sequence ID" value="KAG8091881.1"/>
    <property type="molecule type" value="Genomic_DNA"/>
</dbReference>
<keyword evidence="3" id="KW-1185">Reference proteome</keyword>
<gene>
    <name evidence="2" type="ORF">GUJ93_ZPchr0012g19953</name>
</gene>
<evidence type="ECO:0000256" key="1">
    <source>
        <dbReference type="SAM" id="Phobius"/>
    </source>
</evidence>
<evidence type="ECO:0000313" key="2">
    <source>
        <dbReference type="EMBL" id="KAG8091881.1"/>
    </source>
</evidence>
<comment type="caution">
    <text evidence="2">The sequence shown here is derived from an EMBL/GenBank/DDBJ whole genome shotgun (WGS) entry which is preliminary data.</text>
</comment>
<proteinExistence type="predicted"/>
<reference evidence="2" key="1">
    <citation type="journal article" date="2021" name="bioRxiv">
        <title>Whole Genome Assembly and Annotation of Northern Wild Rice, Zizania palustris L., Supports a Whole Genome Duplication in the Zizania Genus.</title>
        <authorList>
            <person name="Haas M."/>
            <person name="Kono T."/>
            <person name="Macchietto M."/>
            <person name="Millas R."/>
            <person name="McGilp L."/>
            <person name="Shao M."/>
            <person name="Duquette J."/>
            <person name="Hirsch C.N."/>
            <person name="Kimball J."/>
        </authorList>
    </citation>
    <scope>NUCLEOTIDE SEQUENCE</scope>
    <source>
        <tissue evidence="2">Fresh leaf tissue</tissue>
    </source>
</reference>
<accession>A0A8J5WNH4</accession>
<feature type="transmembrane region" description="Helical" evidence="1">
    <location>
        <begin position="26"/>
        <end position="49"/>
    </location>
</feature>
<protein>
    <submittedName>
        <fullName evidence="2">Uncharacterized protein</fullName>
    </submittedName>
</protein>
<dbReference type="AlphaFoldDB" id="A0A8J5WNH4"/>
<dbReference type="Proteomes" id="UP000729402">
    <property type="component" value="Unassembled WGS sequence"/>
</dbReference>
<name>A0A8J5WNH4_ZIZPA</name>
<evidence type="ECO:0000313" key="3">
    <source>
        <dbReference type="Proteomes" id="UP000729402"/>
    </source>
</evidence>
<dbReference type="OrthoDB" id="3340520at2759"/>